<keyword evidence="1" id="KW-0472">Membrane</keyword>
<feature type="transmembrane region" description="Helical" evidence="1">
    <location>
        <begin position="145"/>
        <end position="167"/>
    </location>
</feature>
<accession>A0ABQ7DY99</accession>
<keyword evidence="1" id="KW-1133">Transmembrane helix</keyword>
<keyword evidence="3" id="KW-1185">Reference proteome</keyword>
<reference evidence="2 3" key="1">
    <citation type="journal article" date="2020" name="BMC Genomics">
        <title>Intraspecific diversification of the crop wild relative Brassica cretica Lam. using demographic model selection.</title>
        <authorList>
            <person name="Kioukis A."/>
            <person name="Michalopoulou V.A."/>
            <person name="Briers L."/>
            <person name="Pirintsos S."/>
            <person name="Studholme D.J."/>
            <person name="Pavlidis P."/>
            <person name="Sarris P.F."/>
        </authorList>
    </citation>
    <scope>NUCLEOTIDE SEQUENCE [LARGE SCALE GENOMIC DNA]</scope>
    <source>
        <strain evidence="3">cv. PFS-1207/04</strain>
    </source>
</reference>
<sequence length="170" mass="18769">MSCTAQYGSKLLRGASLTPVLPACVGARGGGVAVSEIVVYGFSEARLRPLSHPFVLFPTLRTISSIRHQRLTLLRFSEKASDEEWKLLWSEESLPPRWFRRLIGISQCRYDVLPWGFVAVVPFSLSLQVKERGSGSICSCRSVPVFLLSVKALVLIVVEAVISLEAFTDS</sequence>
<evidence type="ECO:0000313" key="2">
    <source>
        <dbReference type="EMBL" id="KAF3583039.1"/>
    </source>
</evidence>
<dbReference type="Proteomes" id="UP000266723">
    <property type="component" value="Unassembled WGS sequence"/>
</dbReference>
<evidence type="ECO:0000313" key="3">
    <source>
        <dbReference type="Proteomes" id="UP000266723"/>
    </source>
</evidence>
<organism evidence="2 3">
    <name type="scientific">Brassica cretica</name>
    <name type="common">Mustard</name>
    <dbReference type="NCBI Taxonomy" id="69181"/>
    <lineage>
        <taxon>Eukaryota</taxon>
        <taxon>Viridiplantae</taxon>
        <taxon>Streptophyta</taxon>
        <taxon>Embryophyta</taxon>
        <taxon>Tracheophyta</taxon>
        <taxon>Spermatophyta</taxon>
        <taxon>Magnoliopsida</taxon>
        <taxon>eudicotyledons</taxon>
        <taxon>Gunneridae</taxon>
        <taxon>Pentapetalae</taxon>
        <taxon>rosids</taxon>
        <taxon>malvids</taxon>
        <taxon>Brassicales</taxon>
        <taxon>Brassicaceae</taxon>
        <taxon>Brassiceae</taxon>
        <taxon>Brassica</taxon>
    </lineage>
</organism>
<protein>
    <submittedName>
        <fullName evidence="2">Uncharacterized protein</fullName>
    </submittedName>
</protein>
<evidence type="ECO:0000256" key="1">
    <source>
        <dbReference type="SAM" id="Phobius"/>
    </source>
</evidence>
<comment type="caution">
    <text evidence="2">The sequence shown here is derived from an EMBL/GenBank/DDBJ whole genome shotgun (WGS) entry which is preliminary data.</text>
</comment>
<dbReference type="EMBL" id="QGKV02000649">
    <property type="protein sequence ID" value="KAF3583039.1"/>
    <property type="molecule type" value="Genomic_DNA"/>
</dbReference>
<gene>
    <name evidence="2" type="ORF">DY000_02036098</name>
</gene>
<keyword evidence="1" id="KW-0812">Transmembrane</keyword>
<proteinExistence type="predicted"/>
<name>A0ABQ7DY99_BRACR</name>